<feature type="binding site" evidence="7">
    <location>
        <begin position="120"/>
        <end position="123"/>
    </location>
    <ligand>
        <name>GTP</name>
        <dbReference type="ChEBI" id="CHEBI:37565"/>
    </ligand>
</feature>
<organism evidence="12 13">
    <name type="scientific">Candidatus Faeciplasma pullistercoris</name>
    <dbReference type="NCBI Taxonomy" id="2840800"/>
    <lineage>
        <taxon>Bacteria</taxon>
        <taxon>Bacillati</taxon>
        <taxon>Bacillota</taxon>
        <taxon>Clostridia</taxon>
        <taxon>Eubacteriales</taxon>
        <taxon>Oscillospiraceae</taxon>
        <taxon>Oscillospiraceae incertae sedis</taxon>
        <taxon>Candidatus Faeciplasma</taxon>
    </lineage>
</organism>
<dbReference type="InterPro" id="IPR006073">
    <property type="entry name" value="GTP-bd"/>
</dbReference>
<comment type="function">
    <text evidence="7">An essential GTPase that binds both GDP and GTP, with rapid nucleotide exchange. Plays a role in 16S rRNA processing and 30S ribosomal subunit biogenesis and possibly also in cell cycle regulation and energy metabolism.</text>
</comment>
<keyword evidence="7" id="KW-0690">Ribosome biogenesis</keyword>
<feature type="region of interest" description="G1" evidence="8">
    <location>
        <begin position="11"/>
        <end position="18"/>
    </location>
</feature>
<reference evidence="12" key="1">
    <citation type="submission" date="2020-10" db="EMBL/GenBank/DDBJ databases">
        <authorList>
            <person name="Gilroy R."/>
        </authorList>
    </citation>
    <scope>NUCLEOTIDE SEQUENCE</scope>
    <source>
        <strain evidence="12">CHK33-4379</strain>
    </source>
</reference>
<comment type="subunit">
    <text evidence="7">Monomer.</text>
</comment>
<dbReference type="Pfam" id="PF07650">
    <property type="entry name" value="KH_2"/>
    <property type="match status" value="1"/>
</dbReference>
<name>A0A9D1GTT0_9FIRM</name>
<keyword evidence="6 7" id="KW-0472">Membrane</keyword>
<dbReference type="PANTHER" id="PTHR42698:SF1">
    <property type="entry name" value="GTPASE ERA, MITOCHONDRIAL"/>
    <property type="match status" value="1"/>
</dbReference>
<keyword evidence="7" id="KW-0963">Cytoplasm</keyword>
<keyword evidence="4 7" id="KW-0694">RNA-binding</keyword>
<dbReference type="AlphaFoldDB" id="A0A9D1GTT0"/>
<evidence type="ECO:0000313" key="12">
    <source>
        <dbReference type="EMBL" id="HIT59293.1"/>
    </source>
</evidence>
<feature type="domain" description="KH type-2" evidence="10">
    <location>
        <begin position="194"/>
        <end position="283"/>
    </location>
</feature>
<dbReference type="EMBL" id="DVLL01000021">
    <property type="protein sequence ID" value="HIT59293.1"/>
    <property type="molecule type" value="Genomic_DNA"/>
</dbReference>
<evidence type="ECO:0000256" key="3">
    <source>
        <dbReference type="ARBA" id="ARBA00022741"/>
    </source>
</evidence>
<dbReference type="InterPro" id="IPR004044">
    <property type="entry name" value="KH_dom_type_2"/>
</dbReference>
<dbReference type="NCBIfam" id="TIGR00231">
    <property type="entry name" value="small_GTP"/>
    <property type="match status" value="1"/>
</dbReference>
<dbReference type="InterPro" id="IPR030388">
    <property type="entry name" value="G_ERA_dom"/>
</dbReference>
<dbReference type="Proteomes" id="UP000824136">
    <property type="component" value="Unassembled WGS sequence"/>
</dbReference>
<dbReference type="Pfam" id="PF01926">
    <property type="entry name" value="MMR_HSR1"/>
    <property type="match status" value="1"/>
</dbReference>
<dbReference type="NCBIfam" id="TIGR00436">
    <property type="entry name" value="era"/>
    <property type="match status" value="1"/>
</dbReference>
<evidence type="ECO:0000259" key="10">
    <source>
        <dbReference type="PROSITE" id="PS50823"/>
    </source>
</evidence>
<dbReference type="GO" id="GO:0005829">
    <property type="term" value="C:cytosol"/>
    <property type="evidence" value="ECO:0007669"/>
    <property type="project" value="TreeGrafter"/>
</dbReference>
<keyword evidence="7" id="KW-0699">rRNA-binding</keyword>
<dbReference type="PANTHER" id="PTHR42698">
    <property type="entry name" value="GTPASE ERA"/>
    <property type="match status" value="1"/>
</dbReference>
<feature type="binding site" evidence="7">
    <location>
        <begin position="11"/>
        <end position="18"/>
    </location>
    <ligand>
        <name>GTP</name>
        <dbReference type="ChEBI" id="CHEBI:37565"/>
    </ligand>
</feature>
<comment type="caution">
    <text evidence="12">The sequence shown here is derived from an EMBL/GenBank/DDBJ whole genome shotgun (WGS) entry which is preliminary data.</text>
</comment>
<dbReference type="GO" id="GO:0005886">
    <property type="term" value="C:plasma membrane"/>
    <property type="evidence" value="ECO:0007669"/>
    <property type="project" value="UniProtKB-SubCell"/>
</dbReference>
<dbReference type="GO" id="GO:0070181">
    <property type="term" value="F:small ribosomal subunit rRNA binding"/>
    <property type="evidence" value="ECO:0007669"/>
    <property type="project" value="UniProtKB-UniRule"/>
</dbReference>
<evidence type="ECO:0000256" key="1">
    <source>
        <dbReference type="ARBA" id="ARBA00007921"/>
    </source>
</evidence>
<evidence type="ECO:0000313" key="13">
    <source>
        <dbReference type="Proteomes" id="UP000824136"/>
    </source>
</evidence>
<dbReference type="InterPro" id="IPR005662">
    <property type="entry name" value="GTPase_Era-like"/>
</dbReference>
<evidence type="ECO:0000256" key="4">
    <source>
        <dbReference type="ARBA" id="ARBA00022884"/>
    </source>
</evidence>
<accession>A0A9D1GTT0</accession>
<dbReference type="GO" id="GO:0000028">
    <property type="term" value="P:ribosomal small subunit assembly"/>
    <property type="evidence" value="ECO:0007669"/>
    <property type="project" value="TreeGrafter"/>
</dbReference>
<dbReference type="SUPFAM" id="SSF54814">
    <property type="entry name" value="Prokaryotic type KH domain (KH-domain type II)"/>
    <property type="match status" value="1"/>
</dbReference>
<feature type="domain" description="Era-type G" evidence="11">
    <location>
        <begin position="3"/>
        <end position="171"/>
    </location>
</feature>
<dbReference type="PROSITE" id="PS50823">
    <property type="entry name" value="KH_TYPE_2"/>
    <property type="match status" value="1"/>
</dbReference>
<feature type="region of interest" description="G5" evidence="8">
    <location>
        <begin position="150"/>
        <end position="152"/>
    </location>
</feature>
<dbReference type="NCBIfam" id="NF000908">
    <property type="entry name" value="PRK00089.1"/>
    <property type="match status" value="1"/>
</dbReference>
<evidence type="ECO:0000256" key="7">
    <source>
        <dbReference type="HAMAP-Rule" id="MF_00367"/>
    </source>
</evidence>
<feature type="binding site" evidence="7">
    <location>
        <begin position="58"/>
        <end position="62"/>
    </location>
    <ligand>
        <name>GTP</name>
        <dbReference type="ChEBI" id="CHEBI:37565"/>
    </ligand>
</feature>
<evidence type="ECO:0000256" key="6">
    <source>
        <dbReference type="ARBA" id="ARBA00023136"/>
    </source>
</evidence>
<evidence type="ECO:0000259" key="11">
    <source>
        <dbReference type="PROSITE" id="PS51713"/>
    </source>
</evidence>
<dbReference type="GO" id="GO:0003924">
    <property type="term" value="F:GTPase activity"/>
    <property type="evidence" value="ECO:0007669"/>
    <property type="project" value="UniProtKB-UniRule"/>
</dbReference>
<dbReference type="Gene3D" id="3.40.50.300">
    <property type="entry name" value="P-loop containing nucleotide triphosphate hydrolases"/>
    <property type="match status" value="1"/>
</dbReference>
<dbReference type="HAMAP" id="MF_00367">
    <property type="entry name" value="GTPase_Era"/>
    <property type="match status" value="1"/>
</dbReference>
<reference evidence="12" key="2">
    <citation type="journal article" date="2021" name="PeerJ">
        <title>Extensive microbial diversity within the chicken gut microbiome revealed by metagenomics and culture.</title>
        <authorList>
            <person name="Gilroy R."/>
            <person name="Ravi A."/>
            <person name="Getino M."/>
            <person name="Pursley I."/>
            <person name="Horton D.L."/>
            <person name="Alikhan N.F."/>
            <person name="Baker D."/>
            <person name="Gharbi K."/>
            <person name="Hall N."/>
            <person name="Watson M."/>
            <person name="Adriaenssens E.M."/>
            <person name="Foster-Nyarko E."/>
            <person name="Jarju S."/>
            <person name="Secka A."/>
            <person name="Antonio M."/>
            <person name="Oren A."/>
            <person name="Chaudhuri R.R."/>
            <person name="La Ragione R."/>
            <person name="Hildebrand F."/>
            <person name="Pallen M.J."/>
        </authorList>
    </citation>
    <scope>NUCLEOTIDE SEQUENCE</scope>
    <source>
        <strain evidence="12">CHK33-4379</strain>
    </source>
</reference>
<dbReference type="CDD" id="cd04163">
    <property type="entry name" value="Era"/>
    <property type="match status" value="1"/>
</dbReference>
<keyword evidence="7" id="KW-1003">Cell membrane</keyword>
<dbReference type="PRINTS" id="PR00326">
    <property type="entry name" value="GTP1OBG"/>
</dbReference>
<feature type="region of interest" description="G3" evidence="8">
    <location>
        <begin position="58"/>
        <end position="61"/>
    </location>
</feature>
<dbReference type="SUPFAM" id="SSF52540">
    <property type="entry name" value="P-loop containing nucleoside triphosphate hydrolases"/>
    <property type="match status" value="1"/>
</dbReference>
<sequence>MTKNAFITIVGRPNAGKSSLLNALIGEKIAAVSSKPQTTRTKITGVLTKGEIQYVFIDTPGMHKSRDKLSEHMINAINSSVSSIDAALLVVDSQKKPGDAERELLRSLKASKAPVILVVNKIDLFDDKELLIPVIKEYASMYDFAEVIPISAMNSDGLDIILDVLSKYTTEGPHFFPDDKFTDQPERVIISEIIREKLLELLSAEVPHGIAVDIETLSERDTKDGEGIMDVGAVIYCEKESHKGIVIGKGGAMLKQVGRLAREDIERFFMIKTNLQLWVKVKEGWRNREGLIKNFGLAND</sequence>
<evidence type="ECO:0000256" key="8">
    <source>
        <dbReference type="PROSITE-ProRule" id="PRU01050"/>
    </source>
</evidence>
<comment type="subcellular location">
    <subcellularLocation>
        <location evidence="7">Cytoplasm</location>
    </subcellularLocation>
    <subcellularLocation>
        <location evidence="7">Cell membrane</location>
        <topology evidence="7">Peripheral membrane protein</topology>
    </subcellularLocation>
</comment>
<comment type="similarity">
    <text evidence="1 7 8 9">Belongs to the TRAFAC class TrmE-Era-EngA-EngB-Septin-like GTPase superfamily. Era GTPase family.</text>
</comment>
<dbReference type="CDD" id="cd22534">
    <property type="entry name" value="KH-II_Era"/>
    <property type="match status" value="1"/>
</dbReference>
<dbReference type="PROSITE" id="PS51713">
    <property type="entry name" value="G_ERA"/>
    <property type="match status" value="1"/>
</dbReference>
<keyword evidence="5 7" id="KW-0342">GTP-binding</keyword>
<evidence type="ECO:0000256" key="9">
    <source>
        <dbReference type="RuleBase" id="RU003761"/>
    </source>
</evidence>
<proteinExistence type="inferred from homology"/>
<keyword evidence="3 7" id="KW-0547">Nucleotide-binding</keyword>
<evidence type="ECO:0000256" key="2">
    <source>
        <dbReference type="ARBA" id="ARBA00020484"/>
    </source>
</evidence>
<dbReference type="GO" id="GO:0005525">
    <property type="term" value="F:GTP binding"/>
    <property type="evidence" value="ECO:0007669"/>
    <property type="project" value="UniProtKB-UniRule"/>
</dbReference>
<dbReference type="InterPro" id="IPR027417">
    <property type="entry name" value="P-loop_NTPase"/>
</dbReference>
<dbReference type="InterPro" id="IPR005225">
    <property type="entry name" value="Small_GTP-bd"/>
</dbReference>
<dbReference type="InterPro" id="IPR009019">
    <property type="entry name" value="KH_sf_prok-type"/>
</dbReference>
<feature type="region of interest" description="G4" evidence="8">
    <location>
        <begin position="120"/>
        <end position="123"/>
    </location>
</feature>
<evidence type="ECO:0000256" key="5">
    <source>
        <dbReference type="ARBA" id="ARBA00023134"/>
    </source>
</evidence>
<feature type="region of interest" description="G2" evidence="8">
    <location>
        <begin position="37"/>
        <end position="41"/>
    </location>
</feature>
<dbReference type="GO" id="GO:0043024">
    <property type="term" value="F:ribosomal small subunit binding"/>
    <property type="evidence" value="ECO:0007669"/>
    <property type="project" value="TreeGrafter"/>
</dbReference>
<dbReference type="Gene3D" id="3.30.300.20">
    <property type="match status" value="1"/>
</dbReference>
<protein>
    <recommendedName>
        <fullName evidence="2 7">GTPase Era</fullName>
    </recommendedName>
</protein>
<dbReference type="InterPro" id="IPR015946">
    <property type="entry name" value="KH_dom-like_a/b"/>
</dbReference>
<gene>
    <name evidence="7 12" type="primary">era</name>
    <name evidence="12" type="ORF">IAC39_06250</name>
</gene>